<reference evidence="2 4" key="1">
    <citation type="submission" date="2018-09" db="EMBL/GenBank/DDBJ databases">
        <title>A clostridial neurotoxin that targets Anopheles mosquitoes.</title>
        <authorList>
            <person name="Contreras E."/>
            <person name="Masuyer G."/>
            <person name="Qureshi N."/>
            <person name="Chawla S."/>
            <person name="Lim H.L."/>
            <person name="Chen J."/>
            <person name="Stenmark P."/>
            <person name="Gill S."/>
        </authorList>
    </citation>
    <scope>NUCLEOTIDE SEQUENCE [LARGE SCALE GENOMIC DNA]</scope>
    <source>
        <strain evidence="2 4">Cbm</strain>
    </source>
</reference>
<reference evidence="3 5" key="2">
    <citation type="submission" date="2023-04" db="EMBL/GenBank/DDBJ databases">
        <title>Bacteria Genome Submission.</title>
        <authorList>
            <person name="Isaac P."/>
        </authorList>
    </citation>
    <scope>NUCLEOTIDE SEQUENCE [LARGE SCALE GENOMIC DNA]</scope>
    <source>
        <strain evidence="3 5">SampleS7P1</strain>
    </source>
</reference>
<organism evidence="2 4">
    <name type="scientific">Paraclostridium bifermentans</name>
    <name type="common">Clostridium bifermentans</name>
    <dbReference type="NCBI Taxonomy" id="1490"/>
    <lineage>
        <taxon>Bacteria</taxon>
        <taxon>Bacillati</taxon>
        <taxon>Bacillota</taxon>
        <taxon>Clostridia</taxon>
        <taxon>Peptostreptococcales</taxon>
        <taxon>Peptostreptococcaceae</taxon>
        <taxon>Paraclostridium</taxon>
    </lineage>
</organism>
<dbReference type="RefSeq" id="WP_021432642.1">
    <property type="nucleotide sequence ID" value="NZ_BROK01000025.1"/>
</dbReference>
<gene>
    <name evidence="2" type="ORF">D4A35_03000</name>
    <name evidence="3" type="ORF">QJS64_10710</name>
</gene>
<feature type="transmembrane region" description="Helical" evidence="1">
    <location>
        <begin position="75"/>
        <end position="96"/>
    </location>
</feature>
<keyword evidence="5" id="KW-1185">Reference proteome</keyword>
<dbReference type="EMBL" id="CP124685">
    <property type="protein sequence ID" value="WGX74644.1"/>
    <property type="molecule type" value="Genomic_DNA"/>
</dbReference>
<protein>
    <submittedName>
        <fullName evidence="3">HsmA family protein</fullName>
    </submittedName>
    <submittedName>
        <fullName evidence="2">TIGR03987 family protein</fullName>
    </submittedName>
</protein>
<feature type="transmembrane region" description="Helical" evidence="1">
    <location>
        <begin position="37"/>
        <end position="55"/>
    </location>
</feature>
<dbReference type="EMBL" id="CP032452">
    <property type="protein sequence ID" value="QEZ67950.1"/>
    <property type="molecule type" value="Genomic_DNA"/>
</dbReference>
<evidence type="ECO:0000313" key="3">
    <source>
        <dbReference type="EMBL" id="WGX74644.1"/>
    </source>
</evidence>
<feature type="transmembrane region" description="Helical" evidence="1">
    <location>
        <begin position="6"/>
        <end position="25"/>
    </location>
</feature>
<keyword evidence="1" id="KW-0812">Transmembrane</keyword>
<feature type="transmembrane region" description="Helical" evidence="1">
    <location>
        <begin position="108"/>
        <end position="129"/>
    </location>
</feature>
<accession>A0A5P3XC77</accession>
<dbReference type="Proteomes" id="UP001239169">
    <property type="component" value="Chromosome"/>
</dbReference>
<evidence type="ECO:0000313" key="5">
    <source>
        <dbReference type="Proteomes" id="UP001239169"/>
    </source>
</evidence>
<dbReference type="AlphaFoldDB" id="A0A5P3XC77"/>
<evidence type="ECO:0000256" key="1">
    <source>
        <dbReference type="SAM" id="Phobius"/>
    </source>
</evidence>
<dbReference type="NCBIfam" id="TIGR03987">
    <property type="entry name" value="HsmA family protein"/>
    <property type="match status" value="1"/>
</dbReference>
<dbReference type="GeneID" id="67472334"/>
<proteinExistence type="predicted"/>
<evidence type="ECO:0000313" key="2">
    <source>
        <dbReference type="EMBL" id="QEZ67950.1"/>
    </source>
</evidence>
<keyword evidence="1" id="KW-1133">Transmembrane helix</keyword>
<keyword evidence="1" id="KW-0472">Membrane</keyword>
<evidence type="ECO:0000313" key="4">
    <source>
        <dbReference type="Proteomes" id="UP000326961"/>
    </source>
</evidence>
<name>A0A5P3XC77_PARBF</name>
<sequence length="131" mass="14695">MSFKLIAAITAITLALVFYTIGVFSERKAKVLKKNHVIIFYLGLICDTTGTFLMSQIAKTGVSGISPTAEMIHGITGTIAILLMLFHAVWATWVLYKNDKEKQRVFHKFSIFVWCIWLIPYVIGAIIGMSH</sequence>
<dbReference type="InterPro" id="IPR023813">
    <property type="entry name" value="HsmA-like"/>
</dbReference>
<dbReference type="Proteomes" id="UP000326961">
    <property type="component" value="Chromosome"/>
</dbReference>